<evidence type="ECO:0000313" key="1">
    <source>
        <dbReference type="EMBL" id="RAH47793.1"/>
    </source>
</evidence>
<sequence>MHRRAKRSSRSPRRCFPTPPHPEDPEQVYISADGIHFYQPDTGFVLYAINSGSRNPGDTHNFRGKLAFRGWSYNYSARFQLSLCQGKTRIRSKEAAYLVAVMGLADCLEEECLDHAMRSACETMFVVGDGDWYYGIDYLKASFFADGVSQDD</sequence>
<reference evidence="1" key="1">
    <citation type="submission" date="2018-02" db="EMBL/GenBank/DDBJ databases">
        <title>The genomes of Aspergillus section Nigri reveals drivers in fungal speciation.</title>
        <authorList>
            <consortium name="DOE Joint Genome Institute"/>
            <person name="Vesth T.C."/>
            <person name="Nybo J."/>
            <person name="Theobald S."/>
            <person name="Brandl J."/>
            <person name="Frisvad J.C."/>
            <person name="Nielsen K.F."/>
            <person name="Lyhne E.K."/>
            <person name="Kogle M.E."/>
            <person name="Kuo A."/>
            <person name="Riley R."/>
            <person name="Clum A."/>
            <person name="Nolan M."/>
            <person name="Lipzen A."/>
            <person name="Salamov A."/>
            <person name="Henrissat B."/>
            <person name="Wiebenga A."/>
            <person name="De vries R.P."/>
            <person name="Grigoriev I.V."/>
            <person name="Mortensen U.H."/>
            <person name="Andersen M.R."/>
            <person name="Baker S.E."/>
        </authorList>
    </citation>
    <scope>NUCLEOTIDE SEQUENCE</scope>
    <source>
        <strain evidence="1">CBS 621.78</strain>
    </source>
</reference>
<accession>A0ACD1GF38</accession>
<keyword evidence="2" id="KW-1185">Reference proteome</keyword>
<name>A0ACD1GF38_9EURO</name>
<proteinExistence type="predicted"/>
<protein>
    <submittedName>
        <fullName evidence="1">Uncharacterized protein</fullName>
    </submittedName>
</protein>
<evidence type="ECO:0000313" key="2">
    <source>
        <dbReference type="Proteomes" id="UP000249057"/>
    </source>
</evidence>
<dbReference type="Proteomes" id="UP000249057">
    <property type="component" value="Unassembled WGS sequence"/>
</dbReference>
<dbReference type="EMBL" id="KZ825328">
    <property type="protein sequence ID" value="RAH47793.1"/>
    <property type="molecule type" value="Genomic_DNA"/>
</dbReference>
<gene>
    <name evidence="1" type="ORF">BO95DRAFT_461859</name>
</gene>
<organism evidence="1 2">
    <name type="scientific">Aspergillus brunneoviolaceus CBS 621.78</name>
    <dbReference type="NCBI Taxonomy" id="1450534"/>
    <lineage>
        <taxon>Eukaryota</taxon>
        <taxon>Fungi</taxon>
        <taxon>Dikarya</taxon>
        <taxon>Ascomycota</taxon>
        <taxon>Pezizomycotina</taxon>
        <taxon>Eurotiomycetes</taxon>
        <taxon>Eurotiomycetidae</taxon>
        <taxon>Eurotiales</taxon>
        <taxon>Aspergillaceae</taxon>
        <taxon>Aspergillus</taxon>
        <taxon>Aspergillus subgen. Circumdati</taxon>
    </lineage>
</organism>